<sequence length="201" mass="21339">MYNLVVASYDPRMDDTGTYTPARIDAELAELTHTIDEGRRAERLRASIIGIARTAYPAIYTQARLAELTGVSQQAVSKTVGAGRRAFGERRDPAYLLGRLMAVAVGTGEPELGGLDDTRAPGAAIAMREAGRADTAGVAGLRELTALDAARLDGEMGERFTAALADLGDPGGDVDLGDEAQRTAAVEGYFAQRTVLRHGRF</sequence>
<proteinExistence type="predicted"/>
<dbReference type="EMBL" id="BSTX01000002">
    <property type="protein sequence ID" value="GLZ78597.1"/>
    <property type="molecule type" value="Genomic_DNA"/>
</dbReference>
<comment type="caution">
    <text evidence="1">The sequence shown here is derived from an EMBL/GenBank/DDBJ whole genome shotgun (WGS) entry which is preliminary data.</text>
</comment>
<keyword evidence="2" id="KW-1185">Reference proteome</keyword>
<dbReference type="AlphaFoldDB" id="A0A9W6SMF1"/>
<name>A0A9W6SMF1_9ACTN</name>
<protein>
    <submittedName>
        <fullName evidence="1">Uncharacterized protein</fullName>
    </submittedName>
</protein>
<organism evidence="1 2">
    <name type="scientific">Actinorhabdospora filicis</name>
    <dbReference type="NCBI Taxonomy" id="1785913"/>
    <lineage>
        <taxon>Bacteria</taxon>
        <taxon>Bacillati</taxon>
        <taxon>Actinomycetota</taxon>
        <taxon>Actinomycetes</taxon>
        <taxon>Micromonosporales</taxon>
        <taxon>Micromonosporaceae</taxon>
        <taxon>Actinorhabdospora</taxon>
    </lineage>
</organism>
<gene>
    <name evidence="1" type="ORF">Afil01_34040</name>
</gene>
<evidence type="ECO:0000313" key="1">
    <source>
        <dbReference type="EMBL" id="GLZ78597.1"/>
    </source>
</evidence>
<dbReference type="Proteomes" id="UP001165079">
    <property type="component" value="Unassembled WGS sequence"/>
</dbReference>
<evidence type="ECO:0000313" key="2">
    <source>
        <dbReference type="Proteomes" id="UP001165079"/>
    </source>
</evidence>
<reference evidence="1" key="1">
    <citation type="submission" date="2023-03" db="EMBL/GenBank/DDBJ databases">
        <title>Actinorhabdospora filicis NBRC 111898.</title>
        <authorList>
            <person name="Ichikawa N."/>
            <person name="Sato H."/>
            <person name="Tonouchi N."/>
        </authorList>
    </citation>
    <scope>NUCLEOTIDE SEQUENCE</scope>
    <source>
        <strain evidence="1">NBRC 111898</strain>
    </source>
</reference>
<accession>A0A9W6SMF1</accession>